<proteinExistence type="inferred from homology"/>
<name>A0A7Y4LCH3_9BURK</name>
<dbReference type="Pfam" id="PF08840">
    <property type="entry name" value="BAAT_C"/>
    <property type="match status" value="1"/>
</dbReference>
<dbReference type="Proteomes" id="UP000541421">
    <property type="component" value="Unassembled WGS sequence"/>
</dbReference>
<dbReference type="PANTHER" id="PTHR10824">
    <property type="entry name" value="ACYL-COENZYME A THIOESTERASE-RELATED"/>
    <property type="match status" value="1"/>
</dbReference>
<dbReference type="InterPro" id="IPR014940">
    <property type="entry name" value="BAAT_C"/>
</dbReference>
<dbReference type="GO" id="GO:0047617">
    <property type="term" value="F:fatty acyl-CoA hydrolase activity"/>
    <property type="evidence" value="ECO:0007669"/>
    <property type="project" value="TreeGrafter"/>
</dbReference>
<protein>
    <submittedName>
        <fullName evidence="5">Palmitoyl-CoA hydrolase</fullName>
    </submittedName>
</protein>
<feature type="domain" description="BAAT/Acyl-CoA thioester hydrolase C-terminal" evidence="4">
    <location>
        <begin position="198"/>
        <end position="422"/>
    </location>
</feature>
<dbReference type="InterPro" id="IPR016662">
    <property type="entry name" value="Acyl-CoA_thioEstase_long-chain"/>
</dbReference>
<evidence type="ECO:0000259" key="3">
    <source>
        <dbReference type="Pfam" id="PF04775"/>
    </source>
</evidence>
<gene>
    <name evidence="5" type="ORF">HKX40_06260</name>
</gene>
<dbReference type="InterPro" id="IPR042490">
    <property type="entry name" value="Thio_Ohase/BAAT_N"/>
</dbReference>
<evidence type="ECO:0000313" key="5">
    <source>
        <dbReference type="EMBL" id="NOL49736.1"/>
    </source>
</evidence>
<dbReference type="Pfam" id="PF04775">
    <property type="entry name" value="Bile_Hydr_Trans"/>
    <property type="match status" value="1"/>
</dbReference>
<evidence type="ECO:0000256" key="2">
    <source>
        <dbReference type="PIRSR" id="PIRSR016521-1"/>
    </source>
</evidence>
<dbReference type="RefSeq" id="WP_171588707.1">
    <property type="nucleotide sequence ID" value="NZ_JABGBO010000005.1"/>
</dbReference>
<feature type="active site" description="Charge relay system" evidence="2">
    <location>
        <position position="226"/>
    </location>
</feature>
<organism evidence="5 6">
    <name type="scientific">Pelistega europaea</name>
    <dbReference type="NCBI Taxonomy" id="106147"/>
    <lineage>
        <taxon>Bacteria</taxon>
        <taxon>Pseudomonadati</taxon>
        <taxon>Pseudomonadota</taxon>
        <taxon>Betaproteobacteria</taxon>
        <taxon>Burkholderiales</taxon>
        <taxon>Alcaligenaceae</taxon>
        <taxon>Pelistega</taxon>
    </lineage>
</organism>
<comment type="caution">
    <text evidence="5">The sequence shown here is derived from an EMBL/GenBank/DDBJ whole genome shotgun (WGS) entry which is preliminary data.</text>
</comment>
<feature type="active site" description="Charge relay system" evidence="2">
    <location>
        <position position="375"/>
    </location>
</feature>
<evidence type="ECO:0000256" key="1">
    <source>
        <dbReference type="ARBA" id="ARBA00006538"/>
    </source>
</evidence>
<comment type="similarity">
    <text evidence="1">Belongs to the C/M/P thioester hydrolase family.</text>
</comment>
<dbReference type="GO" id="GO:0006637">
    <property type="term" value="P:acyl-CoA metabolic process"/>
    <property type="evidence" value="ECO:0007669"/>
    <property type="project" value="InterPro"/>
</dbReference>
<dbReference type="SUPFAM" id="SSF53474">
    <property type="entry name" value="alpha/beta-Hydrolases"/>
    <property type="match status" value="1"/>
</dbReference>
<dbReference type="InterPro" id="IPR029058">
    <property type="entry name" value="AB_hydrolase_fold"/>
</dbReference>
<evidence type="ECO:0000259" key="4">
    <source>
        <dbReference type="Pfam" id="PF08840"/>
    </source>
</evidence>
<dbReference type="InterPro" id="IPR006862">
    <property type="entry name" value="Thio_Ohase/aa_AcTrfase"/>
</dbReference>
<dbReference type="AlphaFoldDB" id="A0A7Y4LCH3"/>
<dbReference type="GO" id="GO:0006631">
    <property type="term" value="P:fatty acid metabolic process"/>
    <property type="evidence" value="ECO:0007669"/>
    <property type="project" value="TreeGrafter"/>
</dbReference>
<dbReference type="Gene3D" id="2.60.40.2240">
    <property type="entry name" value="Acyl-CoA thioester hydrolase/BAAT N-terminal domain"/>
    <property type="match status" value="1"/>
</dbReference>
<feature type="active site" description="Charge relay system" evidence="2">
    <location>
        <position position="340"/>
    </location>
</feature>
<evidence type="ECO:0000313" key="6">
    <source>
        <dbReference type="Proteomes" id="UP000541421"/>
    </source>
</evidence>
<keyword evidence="5" id="KW-0378">Hydrolase</keyword>
<dbReference type="PANTHER" id="PTHR10824:SF4">
    <property type="entry name" value="ACYL-COENZYME A THIOESTERASE 1-LIKE"/>
    <property type="match status" value="1"/>
</dbReference>
<dbReference type="Gene3D" id="3.40.50.1820">
    <property type="entry name" value="alpha/beta hydrolase"/>
    <property type="match status" value="1"/>
</dbReference>
<sequence length="432" mass="47888">MKVQLHITPRDALIDVPRAISVEGVLPNTEVTLRTQTLRAKQVIWQSEAVFLANATGSIDLQQDAPLRGSYQGVEAMGLIFSQTPTQEGSAVFPEDVTQPLITVVSVYAKGVLLAEGELIQRFAHDDVERIEVREDGLVGTIFKPKHKGSYPAVIVLNGSGGGINEPRAALYAAHGYIAFALAYFKAPGLSDYISNTPLEYFVKGIDWLREHYKPRHNFVALSGQSRGGELVLLLGSLFPDKVSAIIAFVPGAVVHSAQNAADPKLGREGYAWLLNGKPIPHVWENNKTATWVPFDEGDPPHRHELAVRTALADKDAVARARIRVEHCRCPILLISAEDDGAWPSQWYSQMVMDTLRAHHYPYIYRWSHHLQAGHTIVFPYLPTTQLVHKHPVSQRLSTQGGTMLANAHANEQAWKDVQQFLFDSTGYYPTL</sequence>
<reference evidence="5 6" key="1">
    <citation type="submission" date="2020-05" db="EMBL/GenBank/DDBJ databases">
        <authorList>
            <person name="Niu N."/>
        </authorList>
    </citation>
    <scope>NUCLEOTIDE SEQUENCE [LARGE SCALE GENOMIC DNA]</scope>
    <source>
        <strain evidence="5 6">LMG10982</strain>
    </source>
</reference>
<keyword evidence="6" id="KW-1185">Reference proteome</keyword>
<feature type="domain" description="Acyl-CoA thioester hydrolase/bile acid-CoA amino acid N-acetyltransferase" evidence="3">
    <location>
        <begin position="15"/>
        <end position="135"/>
    </location>
</feature>
<dbReference type="PIRSF" id="PIRSF016521">
    <property type="entry name" value="Acyl-CoA_hydro"/>
    <property type="match status" value="1"/>
</dbReference>
<accession>A0A7Y4LCH3</accession>
<dbReference type="EMBL" id="JABGBO010000005">
    <property type="protein sequence ID" value="NOL49736.1"/>
    <property type="molecule type" value="Genomic_DNA"/>
</dbReference>